<dbReference type="RefSeq" id="WP_069312403.1">
    <property type="nucleotide sequence ID" value="NZ_MDTU01000001.1"/>
</dbReference>
<comment type="caution">
    <text evidence="1">The sequence shown here is derived from an EMBL/GenBank/DDBJ whole genome shotgun (WGS) entry which is preliminary data.</text>
</comment>
<accession>A0ABX3A2Z4</accession>
<evidence type="ECO:0000313" key="1">
    <source>
        <dbReference type="EMBL" id="ODN42607.1"/>
    </source>
</evidence>
<protein>
    <submittedName>
        <fullName evidence="1">Uncharacterized protein</fullName>
    </submittedName>
</protein>
<reference evidence="1 2" key="1">
    <citation type="submission" date="2016-08" db="EMBL/GenBank/DDBJ databases">
        <title>Draft genome sequence of Candidatus Piscirickettsia litoralis, from seawater.</title>
        <authorList>
            <person name="Wan X."/>
            <person name="Lee A.J."/>
            <person name="Hou S."/>
            <person name="Donachie S.P."/>
        </authorList>
    </citation>
    <scope>NUCLEOTIDE SEQUENCE [LARGE SCALE GENOMIC DNA]</scope>
    <source>
        <strain evidence="1 2">Y2</strain>
    </source>
</reference>
<proteinExistence type="predicted"/>
<evidence type="ECO:0000313" key="2">
    <source>
        <dbReference type="Proteomes" id="UP000094329"/>
    </source>
</evidence>
<sequence>MKVANYFTDSRLSLGALGVMAYIQHQQHVQNSPHLTVEDVAKGTNTTDKNLIRDALKELTDAGYLPA</sequence>
<gene>
    <name evidence="1" type="ORF">BGC07_06275</name>
</gene>
<keyword evidence="2" id="KW-1185">Reference proteome</keyword>
<organism evidence="1 2">
    <name type="scientific">Piscirickettsia litoralis</name>
    <dbReference type="NCBI Taxonomy" id="1891921"/>
    <lineage>
        <taxon>Bacteria</taxon>
        <taxon>Pseudomonadati</taxon>
        <taxon>Pseudomonadota</taxon>
        <taxon>Gammaproteobacteria</taxon>
        <taxon>Thiotrichales</taxon>
        <taxon>Piscirickettsiaceae</taxon>
        <taxon>Piscirickettsia</taxon>
    </lineage>
</organism>
<dbReference type="Proteomes" id="UP000094329">
    <property type="component" value="Unassembled WGS sequence"/>
</dbReference>
<name>A0ABX3A2Z4_9GAMM</name>
<dbReference type="EMBL" id="MDTU01000001">
    <property type="protein sequence ID" value="ODN42607.1"/>
    <property type="molecule type" value="Genomic_DNA"/>
</dbReference>